<name>A0A136J973_9PEZI</name>
<feature type="region of interest" description="Disordered" evidence="4">
    <location>
        <begin position="1"/>
        <end position="24"/>
    </location>
</feature>
<dbReference type="GO" id="GO:0000294">
    <property type="term" value="P:nuclear-transcribed mRNA catabolic process, RNase MRP-dependent"/>
    <property type="evidence" value="ECO:0007669"/>
    <property type="project" value="TreeGrafter"/>
</dbReference>
<reference evidence="6" key="1">
    <citation type="submission" date="2016-02" db="EMBL/GenBank/DDBJ databases">
        <title>Draft genome sequence of Microdochium bolleyi, a fungal endophyte of beachgrass.</title>
        <authorList>
            <consortium name="DOE Joint Genome Institute"/>
            <person name="David A.S."/>
            <person name="May G."/>
            <person name="Haridas S."/>
            <person name="Lim J."/>
            <person name="Wang M."/>
            <person name="Labutti K."/>
            <person name="Lipzen A."/>
            <person name="Barry K."/>
            <person name="Grigoriev I.V."/>
        </authorList>
    </citation>
    <scope>NUCLEOTIDE SEQUENCE [LARGE SCALE GENOMIC DNA]</scope>
    <source>
        <strain evidence="6">J235TASD1</strain>
    </source>
</reference>
<dbReference type="Proteomes" id="UP000070501">
    <property type="component" value="Unassembled WGS sequence"/>
</dbReference>
<dbReference type="PANTHER" id="PTHR28256:SF1">
    <property type="entry name" value="RIBONUCLEASES P_MRP PROTEIN SUBUNIT POP7"/>
    <property type="match status" value="1"/>
</dbReference>
<dbReference type="OrthoDB" id="5416589at2759"/>
<dbReference type="Gene3D" id="3.30.110.20">
    <property type="entry name" value="Alba-like domain"/>
    <property type="match status" value="1"/>
</dbReference>
<keyword evidence="2" id="KW-0819">tRNA processing</keyword>
<gene>
    <name evidence="5" type="ORF">Micbo1qcDRAFT_38674</name>
</gene>
<evidence type="ECO:0000256" key="1">
    <source>
        <dbReference type="ARBA" id="ARBA00004123"/>
    </source>
</evidence>
<evidence type="ECO:0000313" key="5">
    <source>
        <dbReference type="EMBL" id="KXJ93723.1"/>
    </source>
</evidence>
<comment type="subcellular location">
    <subcellularLocation>
        <location evidence="1">Nucleus</location>
    </subcellularLocation>
</comment>
<sequence>MSVPTHGEPMDTSTDAISKLPRLPQGTTLRKRMLPEHTAPSSHNSNVHRIHVSPKTPFRSVTARVRKQLDKNLRTASSSTSVFANKLASRKHASLDERVRAIQRHGSGGSATGDSGIGIESSGEVLVLGTGRAIEKVVTVAGFFQKQKDCIVRLRTTTIGAIDDIVVEGEEHEGLQGDSRLRMLSALEVSIKLR</sequence>
<dbReference type="GO" id="GO:0034965">
    <property type="term" value="P:intronic box C/D snoRNA processing"/>
    <property type="evidence" value="ECO:0007669"/>
    <property type="project" value="TreeGrafter"/>
</dbReference>
<evidence type="ECO:0000256" key="2">
    <source>
        <dbReference type="ARBA" id="ARBA00022694"/>
    </source>
</evidence>
<dbReference type="Pfam" id="PF12328">
    <property type="entry name" value="Rpp20"/>
    <property type="match status" value="1"/>
</dbReference>
<keyword evidence="3" id="KW-0539">Nucleus</keyword>
<accession>A0A136J973</accession>
<dbReference type="InterPro" id="IPR036882">
    <property type="entry name" value="Alba-like_dom_sf"/>
</dbReference>
<dbReference type="InterPro" id="IPR020241">
    <property type="entry name" value="RNase_P/MRP_Pop7_fungi"/>
</dbReference>
<evidence type="ECO:0000256" key="3">
    <source>
        <dbReference type="ARBA" id="ARBA00023242"/>
    </source>
</evidence>
<dbReference type="EMBL" id="KQ964247">
    <property type="protein sequence ID" value="KXJ93723.1"/>
    <property type="molecule type" value="Genomic_DNA"/>
</dbReference>
<proteinExistence type="predicted"/>
<dbReference type="PANTHER" id="PTHR28256">
    <property type="entry name" value="RIBONUCLEASES P/MRP PROTEIN SUBUNIT POP7"/>
    <property type="match status" value="1"/>
</dbReference>
<dbReference type="GO" id="GO:0005655">
    <property type="term" value="C:nucleolar ribonuclease P complex"/>
    <property type="evidence" value="ECO:0007669"/>
    <property type="project" value="InterPro"/>
</dbReference>
<protein>
    <submittedName>
        <fullName evidence="5">Rpp20 subunit of nuclear RNase MRP and P-domain-containing protein</fullName>
    </submittedName>
</protein>
<dbReference type="GO" id="GO:0003723">
    <property type="term" value="F:RNA binding"/>
    <property type="evidence" value="ECO:0007669"/>
    <property type="project" value="TreeGrafter"/>
</dbReference>
<dbReference type="GO" id="GO:0006364">
    <property type="term" value="P:rRNA processing"/>
    <property type="evidence" value="ECO:0007669"/>
    <property type="project" value="TreeGrafter"/>
</dbReference>
<dbReference type="GO" id="GO:0000171">
    <property type="term" value="F:ribonuclease MRP activity"/>
    <property type="evidence" value="ECO:0007669"/>
    <property type="project" value="TreeGrafter"/>
</dbReference>
<keyword evidence="6" id="KW-1185">Reference proteome</keyword>
<evidence type="ECO:0000313" key="6">
    <source>
        <dbReference type="Proteomes" id="UP000070501"/>
    </source>
</evidence>
<dbReference type="InParanoid" id="A0A136J973"/>
<dbReference type="GO" id="GO:0004526">
    <property type="term" value="F:ribonuclease P activity"/>
    <property type="evidence" value="ECO:0007669"/>
    <property type="project" value="TreeGrafter"/>
</dbReference>
<organism evidence="5 6">
    <name type="scientific">Microdochium bolleyi</name>
    <dbReference type="NCBI Taxonomy" id="196109"/>
    <lineage>
        <taxon>Eukaryota</taxon>
        <taxon>Fungi</taxon>
        <taxon>Dikarya</taxon>
        <taxon>Ascomycota</taxon>
        <taxon>Pezizomycotina</taxon>
        <taxon>Sordariomycetes</taxon>
        <taxon>Xylariomycetidae</taxon>
        <taxon>Xylariales</taxon>
        <taxon>Microdochiaceae</taxon>
        <taxon>Microdochium</taxon>
    </lineage>
</organism>
<dbReference type="STRING" id="196109.A0A136J973"/>
<evidence type="ECO:0000256" key="4">
    <source>
        <dbReference type="SAM" id="MobiDB-lite"/>
    </source>
</evidence>
<dbReference type="AlphaFoldDB" id="A0A136J973"/>
<dbReference type="InterPro" id="IPR014612">
    <property type="entry name" value="Pop7/Rpp20"/>
</dbReference>
<dbReference type="GO" id="GO:0000172">
    <property type="term" value="C:ribonuclease MRP complex"/>
    <property type="evidence" value="ECO:0007669"/>
    <property type="project" value="InterPro"/>
</dbReference>
<dbReference type="GO" id="GO:0001682">
    <property type="term" value="P:tRNA 5'-leader removal"/>
    <property type="evidence" value="ECO:0007669"/>
    <property type="project" value="InterPro"/>
</dbReference>